<name>A0A3M0Z1M2_9BACT</name>
<protein>
    <submittedName>
        <fullName evidence="1">Uncharacterized protein</fullName>
    </submittedName>
</protein>
<dbReference type="EMBL" id="RFKV01000090">
    <property type="protein sequence ID" value="RMD76855.1"/>
    <property type="molecule type" value="Genomic_DNA"/>
</dbReference>
<accession>A0A3M0Z1M2</accession>
<evidence type="ECO:0000313" key="1">
    <source>
        <dbReference type="EMBL" id="RMD76855.1"/>
    </source>
</evidence>
<proteinExistence type="predicted"/>
<dbReference type="AlphaFoldDB" id="A0A3M0Z1M2"/>
<sequence length="735" mass="83350">MEGKKEVRSTGETRRVRLVYRDEGGQQIEKEIDPEQMTAGEIVVYWLGLARNTAYFEPITLRGRVLPLVGQATGAPTRLITRGEDESGISTHLIMEGCEETPIPEAILRSLERIVMEYCVKFTKLVDNIDRDQARVAGVEGSSYPLIRGLVRHPDSEGNIICPIGLQIDMAFIPREIREIAHLFNQQELEKALKMLIFEIENSLAMYHLTASMGAEVSEIEVDGQRQQVLVYGQFMMRWHKMIELLKEYYQERLGRPVIIVVAGGSTEKTLSMLRYEWFNPNVEPGDDLFAKGQETEVYIKDGDGLSKLKICSPTGFSELWGPRRVLQFLVESILKRRKGETQKDEPQPIIYLRSSLGTSILRRTGDFISTISSFDRNPYLLLKEVLGLDDDSIESMMRDYGITKEDLFRELMGIVITPNMRPGDNDTKGYMEEMGMGIEFRSIFDLFSHEAIAIAALNSLPFQKGNKYKEFSENINDSNDQNKAKTFIEDLILYLRYWVIQRKNTAEIPVDKEVIRRIEGRNFIQYLAAGRNLTPEDCEPFLRRLINSLIEMIINGGEIPKKLTKQDKNKQGGEAATSTIRVEALMGVKAQLLFQSGIQIFSEGSSEELWFKPRGLSFGAYGHIRPEGNPQRPREAARDYWRSVIFNLLNGLEYVAQRALPNFVFNLEGLEGEGHQGQGIYQGIHRLFFVLTQGENGELKYQLAGGFTNLVPAESGSSVPVHGGRKAIYLSVEV</sequence>
<dbReference type="Proteomes" id="UP000269410">
    <property type="component" value="Unassembled WGS sequence"/>
</dbReference>
<comment type="caution">
    <text evidence="1">The sequence shown here is derived from an EMBL/GenBank/DDBJ whole genome shotgun (WGS) entry which is preliminary data.</text>
</comment>
<reference evidence="1 2" key="1">
    <citation type="submission" date="2018-10" db="EMBL/GenBank/DDBJ databases">
        <title>Thermophilic Lithotrophy and Phototrophy in an Intertidal, Iron-rich, Geothermal Spring.</title>
        <authorList>
            <person name="Ward L.M."/>
            <person name="Idei A."/>
            <person name="Nakagawa M."/>
            <person name="Ueno Y."/>
            <person name="Fischer W."/>
            <person name="Mcglynn S.E."/>
        </authorList>
    </citation>
    <scope>NUCLEOTIDE SEQUENCE [LARGE SCALE GENOMIC DNA]</scope>
    <source>
        <strain evidence="1">J137</strain>
    </source>
</reference>
<organism evidence="1 2">
    <name type="scientific">Candidatus Dojkabacteria bacterium</name>
    <dbReference type="NCBI Taxonomy" id="2099670"/>
    <lineage>
        <taxon>Bacteria</taxon>
        <taxon>Candidatus Dojkabacteria</taxon>
    </lineage>
</organism>
<gene>
    <name evidence="1" type="ORF">D6810_02805</name>
</gene>
<evidence type="ECO:0000313" key="2">
    <source>
        <dbReference type="Proteomes" id="UP000269410"/>
    </source>
</evidence>